<evidence type="ECO:0000313" key="3">
    <source>
        <dbReference type="Proteomes" id="UP001295684"/>
    </source>
</evidence>
<accession>A0AAD1X3V1</accession>
<feature type="region of interest" description="Disordered" evidence="1">
    <location>
        <begin position="278"/>
        <end position="297"/>
    </location>
</feature>
<gene>
    <name evidence="2" type="ORF">ECRASSUSDP1_LOCUS1007</name>
</gene>
<dbReference type="Proteomes" id="UP001295684">
    <property type="component" value="Unassembled WGS sequence"/>
</dbReference>
<keyword evidence="3" id="KW-1185">Reference proteome</keyword>
<dbReference type="EMBL" id="CAMPGE010000948">
    <property type="protein sequence ID" value="CAI2359714.1"/>
    <property type="molecule type" value="Genomic_DNA"/>
</dbReference>
<proteinExistence type="predicted"/>
<sequence>MPISIETRRKRLSDLVWKSIKDLCEERHFSKEESKKYEENARRVVKPYLAQMKVVEKPSRRSPLKVTTLKNNTTKGGSVERDSSKLSKPNDPCLEIIPKMSVKLSSRSKILRKNRLRNSSMQSLDAKKPLVKNRSRTSSKKRAIVPKVTNSDEAEDNFPAIYERSKKTQKYSERKFRRIKRKPKAQVSNSQNKIDITCNNNLYQINQFNVKIVNSDSSRESKRSVIRENRTPSKSRKLYHLGSQTKNTRNIIKNPDSNASALHDCLDDNKARRDLFSQNRFSQEDPYPACQKKTSQP</sequence>
<name>A0AAD1X3V1_EUPCR</name>
<organism evidence="2 3">
    <name type="scientific">Euplotes crassus</name>
    <dbReference type="NCBI Taxonomy" id="5936"/>
    <lineage>
        <taxon>Eukaryota</taxon>
        <taxon>Sar</taxon>
        <taxon>Alveolata</taxon>
        <taxon>Ciliophora</taxon>
        <taxon>Intramacronucleata</taxon>
        <taxon>Spirotrichea</taxon>
        <taxon>Hypotrichia</taxon>
        <taxon>Euplotida</taxon>
        <taxon>Euplotidae</taxon>
        <taxon>Moneuplotes</taxon>
    </lineage>
</organism>
<feature type="region of interest" description="Disordered" evidence="1">
    <location>
        <begin position="56"/>
        <end position="91"/>
    </location>
</feature>
<comment type="caution">
    <text evidence="2">The sequence shown here is derived from an EMBL/GenBank/DDBJ whole genome shotgun (WGS) entry which is preliminary data.</text>
</comment>
<reference evidence="2" key="1">
    <citation type="submission" date="2023-07" db="EMBL/GenBank/DDBJ databases">
        <authorList>
            <consortium name="AG Swart"/>
            <person name="Singh M."/>
            <person name="Singh A."/>
            <person name="Seah K."/>
            <person name="Emmerich C."/>
        </authorList>
    </citation>
    <scope>NUCLEOTIDE SEQUENCE</scope>
    <source>
        <strain evidence="2">DP1</strain>
    </source>
</reference>
<dbReference type="AlphaFoldDB" id="A0AAD1X3V1"/>
<feature type="region of interest" description="Disordered" evidence="1">
    <location>
        <begin position="113"/>
        <end position="142"/>
    </location>
</feature>
<protein>
    <submittedName>
        <fullName evidence="2">Uncharacterized protein</fullName>
    </submittedName>
</protein>
<evidence type="ECO:0000256" key="1">
    <source>
        <dbReference type="SAM" id="MobiDB-lite"/>
    </source>
</evidence>
<feature type="compositionally biased region" description="Low complexity" evidence="1">
    <location>
        <begin position="64"/>
        <end position="75"/>
    </location>
</feature>
<feature type="compositionally biased region" description="Basic residues" evidence="1">
    <location>
        <begin position="129"/>
        <end position="142"/>
    </location>
</feature>
<evidence type="ECO:0000313" key="2">
    <source>
        <dbReference type="EMBL" id="CAI2359714.1"/>
    </source>
</evidence>